<evidence type="ECO:0008006" key="8">
    <source>
        <dbReference type="Google" id="ProtNLM"/>
    </source>
</evidence>
<dbReference type="PANTHER" id="PTHR45662">
    <property type="entry name" value="PHOSPHATIDYLINOSITIDE PHOSPHATASE SAC1"/>
    <property type="match status" value="1"/>
</dbReference>
<feature type="domain" description="C2H2-type" evidence="4">
    <location>
        <begin position="108"/>
        <end position="128"/>
    </location>
</feature>
<sequence>MIPPQKSVVRISSASSQQLIPTNAFFRRFPPPIQSPPPPPQMSPVSDHDQQRLFLQPQHQPRWSQSPRPRRPTTEPALSTTTTPALAASLRKSDGQEETGGGEGGRVYNCTVCNKAFTSAPALFSHMRRNLLISMWGRRWIMHNHQRLRRPRRRERERTEQVDRFLDWFSKIAKMMEKGDPVVQKVYNRMRLWEFPDQYLVEPTDGSSAPFLAVSRYNASFSLTGSYLLVITGRESAGTYVNKPIFRISSMKIFPCDISLKHATEEHKRTESELSQLLHIAENTPGLYFSYEVNLTLSLQRLHGLSEESKLLPLWRQADPRFLWNSYISGFLVDNKLDPYLLPVMQGNILLFDASSGFTSFQYALGENILKVSLIGRRCNRRTGTRMWTRGADSDGFVANFVETEQIMQLNGHIASFIQVRGSIPLIWDQIVDLTYKPKFFIWNFEPHVVEKHFNDLNKKYGNVLAVNLVNKHGDEGRLCELFGFAMQHIASDNIRYRHFDFHKICGELYIDWLSILYYQIEIFLYKNRYFLLNDKREKVEKQIGVVRTNCVDCLDRTNVTQSMIGRKMLESQIRRVGVFHIDETIRMHPKLDECFKNMWANHGDDISIQYAGTRALKGDFVRFGKRTICGTVREGWTALVRYYLNNFCDGSKQDAIDLLHGHFSWLVLRNRSVEAVASFPLAFSAIVSGIFYAMLSLIRVVDEHDPWNIFISIMWGSMSYLVAMFVKANAPIFCDRPRLNQPRL</sequence>
<dbReference type="GO" id="GO:0008270">
    <property type="term" value="F:zinc ion binding"/>
    <property type="evidence" value="ECO:0007669"/>
    <property type="project" value="UniProtKB-KW"/>
</dbReference>
<feature type="transmembrane region" description="Helical" evidence="3">
    <location>
        <begin position="676"/>
        <end position="696"/>
    </location>
</feature>
<feature type="compositionally biased region" description="Low complexity" evidence="2">
    <location>
        <begin position="56"/>
        <end position="67"/>
    </location>
</feature>
<dbReference type="PROSITE" id="PS50275">
    <property type="entry name" value="SAC"/>
    <property type="match status" value="1"/>
</dbReference>
<dbReference type="InterPro" id="IPR002013">
    <property type="entry name" value="SAC_dom"/>
</dbReference>
<feature type="transmembrane region" description="Helical" evidence="3">
    <location>
        <begin position="708"/>
        <end position="727"/>
    </location>
</feature>
<keyword evidence="3" id="KW-1133">Transmembrane helix</keyword>
<evidence type="ECO:0000256" key="3">
    <source>
        <dbReference type="SAM" id="Phobius"/>
    </source>
</evidence>
<evidence type="ECO:0000256" key="1">
    <source>
        <dbReference type="PROSITE-ProRule" id="PRU00042"/>
    </source>
</evidence>
<organism evidence="6">
    <name type="scientific">Salvia splendens</name>
    <name type="common">Scarlet sage</name>
    <dbReference type="NCBI Taxonomy" id="180675"/>
    <lineage>
        <taxon>Eukaryota</taxon>
        <taxon>Viridiplantae</taxon>
        <taxon>Streptophyta</taxon>
        <taxon>Embryophyta</taxon>
        <taxon>Tracheophyta</taxon>
        <taxon>Spermatophyta</taxon>
        <taxon>Magnoliopsida</taxon>
        <taxon>eudicotyledons</taxon>
        <taxon>Gunneridae</taxon>
        <taxon>Pentapetalae</taxon>
        <taxon>asterids</taxon>
        <taxon>lamiids</taxon>
        <taxon>Lamiales</taxon>
        <taxon>Lamiaceae</taxon>
        <taxon>Nepetoideae</taxon>
        <taxon>Mentheae</taxon>
        <taxon>Salviinae</taxon>
        <taxon>Salvia</taxon>
        <taxon>Salvia subgen. Calosphace</taxon>
        <taxon>core Calosphace</taxon>
    </lineage>
</organism>
<feature type="domain" description="SAC" evidence="5">
    <location>
        <begin position="278"/>
        <end position="613"/>
    </location>
</feature>
<dbReference type="GO" id="GO:0043812">
    <property type="term" value="F:phosphatidylinositol-4-phosphate phosphatase activity"/>
    <property type="evidence" value="ECO:0007669"/>
    <property type="project" value="TreeGrafter"/>
</dbReference>
<proteinExistence type="predicted"/>
<dbReference type="Proteomes" id="UP000298416">
    <property type="component" value="Unassembled WGS sequence"/>
</dbReference>
<feature type="region of interest" description="Disordered" evidence="2">
    <location>
        <begin position="22"/>
        <end position="106"/>
    </location>
</feature>
<dbReference type="EMBL" id="PNBA02000018">
    <property type="protein sequence ID" value="KAG6392643.1"/>
    <property type="molecule type" value="Genomic_DNA"/>
</dbReference>
<reference evidence="6" key="1">
    <citation type="submission" date="2018-01" db="EMBL/GenBank/DDBJ databases">
        <authorList>
            <person name="Mao J.F."/>
        </authorList>
    </citation>
    <scope>NUCLEOTIDE SEQUENCE</scope>
    <source>
        <strain evidence="6">Huo1</strain>
        <tissue evidence="6">Leaf</tissue>
    </source>
</reference>
<feature type="compositionally biased region" description="Low complexity" evidence="2">
    <location>
        <begin position="74"/>
        <end position="90"/>
    </location>
</feature>
<dbReference type="GO" id="GO:0046856">
    <property type="term" value="P:phosphatidylinositol dephosphorylation"/>
    <property type="evidence" value="ECO:0007669"/>
    <property type="project" value="TreeGrafter"/>
</dbReference>
<keyword evidence="1" id="KW-0863">Zinc-finger</keyword>
<gene>
    <name evidence="6" type="ORF">SASPL_146867</name>
</gene>
<reference evidence="6" key="2">
    <citation type="submission" date="2020-08" db="EMBL/GenBank/DDBJ databases">
        <title>Plant Genome Project.</title>
        <authorList>
            <person name="Zhang R.-G."/>
        </authorList>
    </citation>
    <scope>NUCLEOTIDE SEQUENCE</scope>
    <source>
        <strain evidence="6">Huo1</strain>
        <tissue evidence="6">Leaf</tissue>
    </source>
</reference>
<feature type="compositionally biased region" description="Pro residues" evidence="2">
    <location>
        <begin position="29"/>
        <end position="42"/>
    </location>
</feature>
<name>A0A8X8WE45_SALSN</name>
<evidence type="ECO:0000256" key="2">
    <source>
        <dbReference type="SAM" id="MobiDB-lite"/>
    </source>
</evidence>
<accession>A0A8X8WE45</accession>
<dbReference type="PANTHER" id="PTHR45662:SF2">
    <property type="entry name" value="PHOSPHATIDYLINOSITOL-3-PHOSPHATASE SAC1"/>
    <property type="match status" value="1"/>
</dbReference>
<dbReference type="Pfam" id="PF02383">
    <property type="entry name" value="Syja_N"/>
    <property type="match status" value="1"/>
</dbReference>
<keyword evidence="1" id="KW-0862">Zinc</keyword>
<evidence type="ECO:0000259" key="5">
    <source>
        <dbReference type="PROSITE" id="PS50275"/>
    </source>
</evidence>
<keyword evidence="3" id="KW-0472">Membrane</keyword>
<evidence type="ECO:0000259" key="4">
    <source>
        <dbReference type="PROSITE" id="PS50157"/>
    </source>
</evidence>
<keyword evidence="7" id="KW-1185">Reference proteome</keyword>
<dbReference type="InterPro" id="IPR013087">
    <property type="entry name" value="Znf_C2H2_type"/>
</dbReference>
<protein>
    <recommendedName>
        <fullName evidence="8">SAC domain-containing protein</fullName>
    </recommendedName>
</protein>
<keyword evidence="3" id="KW-0812">Transmembrane</keyword>
<keyword evidence="1" id="KW-0479">Metal-binding</keyword>
<comment type="caution">
    <text evidence="6">The sequence shown here is derived from an EMBL/GenBank/DDBJ whole genome shotgun (WGS) entry which is preliminary data.</text>
</comment>
<evidence type="ECO:0000313" key="7">
    <source>
        <dbReference type="Proteomes" id="UP000298416"/>
    </source>
</evidence>
<dbReference type="PROSITE" id="PS50157">
    <property type="entry name" value="ZINC_FINGER_C2H2_2"/>
    <property type="match status" value="1"/>
</dbReference>
<evidence type="ECO:0000313" key="6">
    <source>
        <dbReference type="EMBL" id="KAG6392643.1"/>
    </source>
</evidence>
<dbReference type="AlphaFoldDB" id="A0A8X8WE45"/>
<dbReference type="GO" id="GO:0005783">
    <property type="term" value="C:endoplasmic reticulum"/>
    <property type="evidence" value="ECO:0007669"/>
    <property type="project" value="TreeGrafter"/>
</dbReference>